<reference evidence="13" key="2">
    <citation type="submission" date="2011-01" db="EMBL/GenBank/DDBJ databases">
        <authorList>
            <person name="Zhao B.P."/>
            <person name="Ren Z.A."/>
            <person name="Li C.D."/>
        </authorList>
    </citation>
    <scope>NUCLEOTIDE SEQUENCE</scope>
    <source>
        <strain evidence="13">BPK282A1</strain>
    </source>
</reference>
<feature type="region of interest" description="Disordered" evidence="8">
    <location>
        <begin position="449"/>
        <end position="468"/>
    </location>
</feature>
<reference evidence="13 14" key="1">
    <citation type="journal article" date="2011" name="Genome Res.">
        <title>Whole genome sequencing of multiple Leishmania donovani clinical isolates provides insights into population structure and mechanisms of drug resistance.</title>
        <authorList>
            <person name="Downing T."/>
            <person name="Imamura H."/>
            <person name="Decuypere S."/>
            <person name="Clark T.G."/>
            <person name="Coombs G.H."/>
            <person name="Cotton J.A."/>
            <person name="Hilley J.D."/>
            <person name="de Doncker S."/>
            <person name="Maes I."/>
            <person name="Mottram J.C."/>
            <person name="Quail M.A."/>
            <person name="Rijal S."/>
            <person name="Sanders M."/>
            <person name="Schonian G."/>
            <person name="Stark O."/>
            <person name="Sundar S."/>
            <person name="Vanaerschot M."/>
            <person name="Hertz-Fowler C."/>
            <person name="Dujardin J.C."/>
            <person name="Berriman M."/>
        </authorList>
    </citation>
    <scope>NUCLEOTIDE SEQUENCE [LARGE SCALE GENOMIC DNA]</scope>
    <source>
        <strain evidence="13 14">BPK282A1</strain>
    </source>
</reference>
<protein>
    <submittedName>
        <fullName evidence="11">Myo-inositol/proton symporter (MIT)</fullName>
    </submittedName>
    <submittedName>
        <fullName evidence="12">Myo-inositol/proton_symporter_(MIT)/GeneDB:LmjF.2 4.0680</fullName>
    </submittedName>
</protein>
<dbReference type="GO" id="GO:0016020">
    <property type="term" value="C:membrane"/>
    <property type="evidence" value="ECO:0007669"/>
    <property type="project" value="UniProtKB-SubCell"/>
</dbReference>
<dbReference type="PRINTS" id="PR00171">
    <property type="entry name" value="SUGRTRNSPORT"/>
</dbReference>
<feature type="transmembrane region" description="Helical" evidence="9">
    <location>
        <begin position="402"/>
        <end position="427"/>
    </location>
</feature>
<dbReference type="PROSITE" id="PS50850">
    <property type="entry name" value="MFS"/>
    <property type="match status" value="1"/>
</dbReference>
<dbReference type="SMR" id="A0A3S7WY58"/>
<evidence type="ECO:0000256" key="3">
    <source>
        <dbReference type="ARBA" id="ARBA00022448"/>
    </source>
</evidence>
<dbReference type="GO" id="GO:0022857">
    <property type="term" value="F:transmembrane transporter activity"/>
    <property type="evidence" value="ECO:0007669"/>
    <property type="project" value="InterPro"/>
</dbReference>
<dbReference type="KEGG" id="ldo:LDBPK_240690"/>
<dbReference type="NCBIfam" id="TIGR00879">
    <property type="entry name" value="SP"/>
    <property type="match status" value="1"/>
</dbReference>
<feature type="region of interest" description="Disordered" evidence="8">
    <location>
        <begin position="510"/>
        <end position="547"/>
    </location>
</feature>
<sequence>MRASVMLCAALGGFLFGYDTGVINAALFQMKDHFGFSEHSWQYALIVAIAIAGAFVGAFISGFISAAFGRRPCIAVADALFVIGSVLMGAAPNVEVVLVSRVIVGLAIGISSATIPVYLAEVTSPKHRGATIVLNNLFLTGGQFVAAGFTAIMVVFTSKNIGWRVAIGIGALPAVVQAFCLLFFLPESPRWLLSKGHADRAKAVADKFEVDLCEFQEGDELPSVSIDYRPLMARDMRFRVVLSSGLQIIQQFSGINTIMYYSSVILYDAGFRDAIMPVVLSIPLAFMNALFTAVAIFTVDRFGRRRMLLISVFGCLVLLVVIAIIGFFIGTRISYSVGGGLFLALLAVFLALYAPGIGCIPWVIMGEIFPTHLRTSAASVATMANWGANVLVSQVFPILMGAIGVGGTFTIISGLMALGCIFVYFFAVETKGLTLEQIDNMFRKRAGLPPRFHEEGESGESGAGYREDGDLGRLATEDVCDLSSLGNRVVSFAKAEDAFTEVAMPDRHAVSNKFEERATSSSSDPQSLENQDEVRQAAIKAAPHEPK</sequence>
<name>A0A3S7WY58_LEIDO</name>
<dbReference type="VEuPathDB" id="TriTrypDB:LdCL_240011900"/>
<dbReference type="AlphaFoldDB" id="A0A3S7WY58"/>
<dbReference type="InterPro" id="IPR005828">
    <property type="entry name" value="MFS_sugar_transport-like"/>
</dbReference>
<feature type="transmembrane region" description="Helical" evidence="9">
    <location>
        <begin position="341"/>
        <end position="364"/>
    </location>
</feature>
<dbReference type="InterPro" id="IPR020846">
    <property type="entry name" value="MFS_dom"/>
</dbReference>
<keyword evidence="3 7" id="KW-0813">Transport</keyword>
<dbReference type="PROSITE" id="PS00216">
    <property type="entry name" value="SUGAR_TRANSPORT_1"/>
    <property type="match status" value="1"/>
</dbReference>
<reference evidence="14" key="3">
    <citation type="submission" date="2011-02" db="EMBL/GenBank/DDBJ databases">
        <title>Whole genome sequencing of Leishmania donovani clinical lines reveals dynamic variation related to drug resistance.</title>
        <authorList>
            <person name="Downing T."/>
            <person name="Imamura H."/>
            <person name="Sanders M."/>
            <person name="Decuypere S."/>
            <person name="Hertz-Fowler C."/>
            <person name="Clark T.G."/>
            <person name="Rijal S."/>
            <person name="Sundar S."/>
            <person name="Quail M.A."/>
            <person name="De Doncker S."/>
            <person name="Maes I."/>
            <person name="Vanaerschot M."/>
            <person name="Stark O."/>
            <person name="Schonian G."/>
            <person name="Dujardin J.C."/>
            <person name="Berriman M."/>
        </authorList>
    </citation>
    <scope>NUCLEOTIDE SEQUENCE [LARGE SCALE GENOMIC DNA]</scope>
    <source>
        <strain evidence="14">BPK282A1</strain>
    </source>
</reference>
<keyword evidence="15" id="KW-1185">Reference proteome</keyword>
<evidence type="ECO:0000259" key="10">
    <source>
        <dbReference type="PROSITE" id="PS50850"/>
    </source>
</evidence>
<feature type="transmembrane region" description="Helical" evidence="9">
    <location>
        <begin position="274"/>
        <end position="296"/>
    </location>
</feature>
<evidence type="ECO:0000256" key="9">
    <source>
        <dbReference type="SAM" id="Phobius"/>
    </source>
</evidence>
<evidence type="ECO:0000256" key="6">
    <source>
        <dbReference type="ARBA" id="ARBA00023136"/>
    </source>
</evidence>
<dbReference type="Gene3D" id="1.20.1250.20">
    <property type="entry name" value="MFS general substrate transporter like domains"/>
    <property type="match status" value="1"/>
</dbReference>
<evidence type="ECO:0000313" key="13">
    <source>
        <dbReference type="EMBL" id="CBZ34457.1"/>
    </source>
</evidence>
<dbReference type="PROSITE" id="PS00217">
    <property type="entry name" value="SUGAR_TRANSPORT_2"/>
    <property type="match status" value="1"/>
</dbReference>
<evidence type="ECO:0000256" key="2">
    <source>
        <dbReference type="ARBA" id="ARBA00010992"/>
    </source>
</evidence>
<dbReference type="EMBL" id="LR812644">
    <property type="protein sequence ID" value="CAC5430399.1"/>
    <property type="molecule type" value="Genomic_DNA"/>
</dbReference>
<evidence type="ECO:0000256" key="5">
    <source>
        <dbReference type="ARBA" id="ARBA00022989"/>
    </source>
</evidence>
<dbReference type="Proteomes" id="UP000274082">
    <property type="component" value="Chromosome 24"/>
</dbReference>
<evidence type="ECO:0000313" key="12">
    <source>
        <dbReference type="EMBL" id="CAC5430399.1"/>
    </source>
</evidence>
<feature type="transmembrane region" description="Helical" evidence="9">
    <location>
        <begin position="132"/>
        <end position="155"/>
    </location>
</feature>
<reference evidence="11 15" key="4">
    <citation type="journal article" date="2018" name="Sci. Rep.">
        <title>A complete Leishmania donovani reference genome identifies novel genetic variations associated with virulence.</title>
        <authorList>
            <person name="Lypaczewski P."/>
            <person name="Hoshizaki J."/>
            <person name="Zhang W.-W."/>
            <person name="McCall L.-I."/>
            <person name="Torcivia-Rodriguez J."/>
            <person name="Simonyan V."/>
            <person name="Kaur A."/>
            <person name="Dewar K."/>
            <person name="Matlashewski G."/>
        </authorList>
    </citation>
    <scope>NUCLEOTIDE SEQUENCE [LARGE SCALE GENOMIC DNA]</scope>
    <source>
        <strain evidence="11 15">LdCL</strain>
    </source>
</reference>
<feature type="transmembrane region" description="Helical" evidence="9">
    <location>
        <begin position="98"/>
        <end position="120"/>
    </location>
</feature>
<dbReference type="Proteomes" id="UP000008980">
    <property type="component" value="Chromosome 24"/>
</dbReference>
<organism evidence="11 15">
    <name type="scientific">Leishmania donovani</name>
    <dbReference type="NCBI Taxonomy" id="5661"/>
    <lineage>
        <taxon>Eukaryota</taxon>
        <taxon>Discoba</taxon>
        <taxon>Euglenozoa</taxon>
        <taxon>Kinetoplastea</taxon>
        <taxon>Metakinetoplastina</taxon>
        <taxon>Trypanosomatida</taxon>
        <taxon>Trypanosomatidae</taxon>
        <taxon>Leishmaniinae</taxon>
        <taxon>Leishmania</taxon>
    </lineage>
</organism>
<accession>E9BGT1</accession>
<feature type="transmembrane region" description="Helical" evidence="9">
    <location>
        <begin position="73"/>
        <end position="92"/>
    </location>
</feature>
<feature type="transmembrane region" description="Helical" evidence="9">
    <location>
        <begin position="240"/>
        <end position="262"/>
    </location>
</feature>
<dbReference type="SUPFAM" id="SSF103473">
    <property type="entry name" value="MFS general substrate transporter"/>
    <property type="match status" value="1"/>
</dbReference>
<evidence type="ECO:0000313" key="11">
    <source>
        <dbReference type="EMBL" id="AYU79151.1"/>
    </source>
</evidence>
<dbReference type="InterPro" id="IPR005829">
    <property type="entry name" value="Sugar_transporter_CS"/>
</dbReference>
<feature type="transmembrane region" description="Helical" evidence="9">
    <location>
        <begin position="41"/>
        <end position="66"/>
    </location>
</feature>
<dbReference type="Pfam" id="PF00083">
    <property type="entry name" value="Sugar_tr"/>
    <property type="match status" value="1"/>
</dbReference>
<dbReference type="VEuPathDB" id="TriTrypDB:LDHU3_24.0820"/>
<gene>
    <name evidence="13" type="ORF">LDBPK_240690</name>
    <name evidence="11" type="ORF">LdCL_240011900</name>
    <name evidence="12" type="ORF">LDHU3_24.0820</name>
</gene>
<proteinExistence type="inferred from homology"/>
<dbReference type="EMBL" id="CP029523">
    <property type="protein sequence ID" value="AYU79151.1"/>
    <property type="molecule type" value="Genomic_DNA"/>
</dbReference>
<dbReference type="InterPro" id="IPR050814">
    <property type="entry name" value="Myo-inositol_Transporter"/>
</dbReference>
<dbReference type="InterPro" id="IPR036259">
    <property type="entry name" value="MFS_trans_sf"/>
</dbReference>
<dbReference type="EMBL" id="FR799611">
    <property type="protein sequence ID" value="CBZ34457.1"/>
    <property type="molecule type" value="Genomic_DNA"/>
</dbReference>
<comment type="similarity">
    <text evidence="2 7">Belongs to the major facilitator superfamily. Sugar transporter (TC 2.A.1.1) family.</text>
</comment>
<dbReference type="Proteomes" id="UP000601710">
    <property type="component" value="Chromosome 24"/>
</dbReference>
<evidence type="ECO:0000256" key="4">
    <source>
        <dbReference type="ARBA" id="ARBA00022692"/>
    </source>
</evidence>
<dbReference type="VEuPathDB" id="TriTrypDB:LdBPK_240690.1"/>
<comment type="subcellular location">
    <subcellularLocation>
        <location evidence="1">Membrane</location>
        <topology evidence="1">Multi-pass membrane protein</topology>
    </subcellularLocation>
</comment>
<feature type="transmembrane region" description="Helical" evidence="9">
    <location>
        <begin position="161"/>
        <end position="185"/>
    </location>
</feature>
<dbReference type="OMA" id="ETGWRWM"/>
<feature type="transmembrane region" description="Helical" evidence="9">
    <location>
        <begin position="308"/>
        <end position="329"/>
    </location>
</feature>
<evidence type="ECO:0000256" key="8">
    <source>
        <dbReference type="SAM" id="MobiDB-lite"/>
    </source>
</evidence>
<keyword evidence="5 9" id="KW-1133">Transmembrane helix</keyword>
<feature type="domain" description="Major facilitator superfamily (MFS) profile" evidence="10">
    <location>
        <begin position="5"/>
        <end position="431"/>
    </location>
</feature>
<evidence type="ECO:0000256" key="7">
    <source>
        <dbReference type="RuleBase" id="RU003346"/>
    </source>
</evidence>
<keyword evidence="4 9" id="KW-0812">Transmembrane</keyword>
<dbReference type="CDD" id="cd17360">
    <property type="entry name" value="MFS_HMIT_like"/>
    <property type="match status" value="1"/>
</dbReference>
<dbReference type="FunFam" id="1.20.1250.20:FF:000914">
    <property type="entry name" value="Myo-inositol/proton symporter (MIT)"/>
    <property type="match status" value="1"/>
</dbReference>
<feature type="compositionally biased region" description="Polar residues" evidence="8">
    <location>
        <begin position="519"/>
        <end position="529"/>
    </location>
</feature>
<evidence type="ECO:0000313" key="15">
    <source>
        <dbReference type="Proteomes" id="UP000274082"/>
    </source>
</evidence>
<evidence type="ECO:0000313" key="14">
    <source>
        <dbReference type="Proteomes" id="UP000008980"/>
    </source>
</evidence>
<feature type="transmembrane region" description="Helical" evidence="9">
    <location>
        <begin position="376"/>
        <end position="396"/>
    </location>
</feature>
<dbReference type="GeneID" id="13390845"/>
<dbReference type="PANTHER" id="PTHR48020">
    <property type="entry name" value="PROTON MYO-INOSITOL COTRANSPORTER"/>
    <property type="match status" value="1"/>
</dbReference>
<accession>A0A3S7WY58</accession>
<dbReference type="InterPro" id="IPR003663">
    <property type="entry name" value="Sugar/inositol_transpt"/>
</dbReference>
<evidence type="ECO:0000256" key="1">
    <source>
        <dbReference type="ARBA" id="ARBA00004141"/>
    </source>
</evidence>
<keyword evidence="6 9" id="KW-0472">Membrane</keyword>
<dbReference type="OrthoDB" id="6339427at2759"/>
<dbReference type="RefSeq" id="XP_003861159.1">
    <property type="nucleotide sequence ID" value="XM_003861111.1"/>
</dbReference>
<dbReference type="PANTHER" id="PTHR48020:SF12">
    <property type="entry name" value="PROTON MYO-INOSITOL COTRANSPORTER"/>
    <property type="match status" value="1"/>
</dbReference>
<reference evidence="12" key="5">
    <citation type="submission" date="2020-06" db="EMBL/GenBank/DDBJ databases">
        <authorList>
            <person name="Camacho E."/>
            <person name="Gonzalez-de la Fuente S."/>
            <person name="Rastrojo A."/>
            <person name="Peiro-Pastor R."/>
            <person name="Solana JC."/>
            <person name="Tabera L."/>
            <person name="Gamarro F."/>
            <person name="Carrasco-Ramiro F."/>
            <person name="Requena JM."/>
            <person name="Aguado B."/>
        </authorList>
    </citation>
    <scope>NUCLEOTIDE SEQUENCE</scope>
</reference>